<dbReference type="GO" id="GO:0016407">
    <property type="term" value="F:acetyltransferase activity"/>
    <property type="evidence" value="ECO:0007669"/>
    <property type="project" value="TreeGrafter"/>
</dbReference>
<dbReference type="FunFam" id="3.30.559.10:FF:000007">
    <property type="entry name" value="Dihydrolipoamide acetyltransferase component of pyruvate dehydrogenase complex"/>
    <property type="match status" value="1"/>
</dbReference>
<dbReference type="PROSITE" id="PS50968">
    <property type="entry name" value="BIOTINYL_LIPOYL"/>
    <property type="match status" value="2"/>
</dbReference>
<dbReference type="GO" id="GO:0031405">
    <property type="term" value="F:lipoic acid binding"/>
    <property type="evidence" value="ECO:0007669"/>
    <property type="project" value="TreeGrafter"/>
</dbReference>
<accession>A0A8J3G2V9</accession>
<feature type="compositionally biased region" description="Low complexity" evidence="11">
    <location>
        <begin position="85"/>
        <end position="100"/>
    </location>
</feature>
<feature type="domain" description="Peripheral subunit-binding (PSBD)" evidence="13">
    <location>
        <begin position="235"/>
        <end position="272"/>
    </location>
</feature>
<dbReference type="Pfam" id="PF00364">
    <property type="entry name" value="Biotin_lipoyl"/>
    <property type="match status" value="2"/>
</dbReference>
<dbReference type="InterPro" id="IPR036625">
    <property type="entry name" value="E3-bd_dom_sf"/>
</dbReference>
<comment type="similarity">
    <text evidence="4 10">Belongs to the 2-oxoacid dehydrogenase family.</text>
</comment>
<feature type="compositionally biased region" description="Polar residues" evidence="11">
    <location>
        <begin position="222"/>
        <end position="232"/>
    </location>
</feature>
<evidence type="ECO:0000256" key="10">
    <source>
        <dbReference type="RuleBase" id="RU003423"/>
    </source>
</evidence>
<dbReference type="RefSeq" id="WP_233354106.1">
    <property type="nucleotide sequence ID" value="NZ_BMZH01000009.1"/>
</dbReference>
<reference evidence="14" key="2">
    <citation type="submission" date="2020-09" db="EMBL/GenBank/DDBJ databases">
        <authorList>
            <person name="Sun Q."/>
            <person name="Kim S."/>
        </authorList>
    </citation>
    <scope>NUCLEOTIDE SEQUENCE</scope>
    <source>
        <strain evidence="14">KCTC 32513</strain>
    </source>
</reference>
<dbReference type="EMBL" id="BMZH01000009">
    <property type="protein sequence ID" value="GHA98274.1"/>
    <property type="molecule type" value="Genomic_DNA"/>
</dbReference>
<evidence type="ECO:0000256" key="7">
    <source>
        <dbReference type="ARBA" id="ARBA00022823"/>
    </source>
</evidence>
<organism evidence="14 15">
    <name type="scientific">Algimonas arctica</name>
    <dbReference type="NCBI Taxonomy" id="1479486"/>
    <lineage>
        <taxon>Bacteria</taxon>
        <taxon>Pseudomonadati</taxon>
        <taxon>Pseudomonadota</taxon>
        <taxon>Alphaproteobacteria</taxon>
        <taxon>Maricaulales</taxon>
        <taxon>Robiginitomaculaceae</taxon>
        <taxon>Algimonas</taxon>
    </lineage>
</organism>
<evidence type="ECO:0000256" key="9">
    <source>
        <dbReference type="ARBA" id="ARBA00052761"/>
    </source>
</evidence>
<keyword evidence="6 10" id="KW-0808">Transferase</keyword>
<dbReference type="PANTHER" id="PTHR43178">
    <property type="entry name" value="DIHYDROLIPOAMIDE ACETYLTRANSFERASE COMPONENT OF PYRUVATE DEHYDROGENASE COMPLEX"/>
    <property type="match status" value="1"/>
</dbReference>
<reference evidence="14" key="1">
    <citation type="journal article" date="2014" name="Int. J. Syst. Evol. Microbiol.">
        <title>Complete genome sequence of Corynebacterium casei LMG S-19264T (=DSM 44701T), isolated from a smear-ripened cheese.</title>
        <authorList>
            <consortium name="US DOE Joint Genome Institute (JGI-PGF)"/>
            <person name="Walter F."/>
            <person name="Albersmeier A."/>
            <person name="Kalinowski J."/>
            <person name="Ruckert C."/>
        </authorList>
    </citation>
    <scope>NUCLEOTIDE SEQUENCE</scope>
    <source>
        <strain evidence="14">KCTC 32513</strain>
    </source>
</reference>
<dbReference type="SUPFAM" id="SSF47005">
    <property type="entry name" value="Peripheral subunit-binding domain of 2-oxo acid dehydrogenase complex"/>
    <property type="match status" value="1"/>
</dbReference>
<evidence type="ECO:0000259" key="13">
    <source>
        <dbReference type="PROSITE" id="PS51826"/>
    </source>
</evidence>
<feature type="region of interest" description="Disordered" evidence="11">
    <location>
        <begin position="195"/>
        <end position="232"/>
    </location>
</feature>
<comment type="subunit">
    <text evidence="5">Forms a 24-polypeptide structural core with octahedral symmetry. Part of the 2-oxoglutarate dehydrogenase (OGDH) complex composed of E1 (2-oxoglutarate dehydrogenase), E2 (dihydrolipoamide succinyltransferase) and E3 (dihydrolipoamide dehydrogenase); the complex contains multiple copies of the three enzymatic components (E1, E2 and E3).</text>
</comment>
<feature type="domain" description="Lipoyl-binding" evidence="12">
    <location>
        <begin position="115"/>
        <end position="190"/>
    </location>
</feature>
<dbReference type="GO" id="GO:0005737">
    <property type="term" value="C:cytoplasm"/>
    <property type="evidence" value="ECO:0007669"/>
    <property type="project" value="TreeGrafter"/>
</dbReference>
<dbReference type="InterPro" id="IPR001078">
    <property type="entry name" value="2-oxoacid_DH_actylTfrase"/>
</dbReference>
<dbReference type="GO" id="GO:0004149">
    <property type="term" value="F:dihydrolipoyllysine-residue succinyltransferase activity"/>
    <property type="evidence" value="ECO:0007669"/>
    <property type="project" value="UniProtKB-EC"/>
</dbReference>
<dbReference type="PROSITE" id="PS51826">
    <property type="entry name" value="PSBD"/>
    <property type="match status" value="1"/>
</dbReference>
<comment type="catalytic activity">
    <reaction evidence="9">
        <text>N(6)-[(R)-dihydrolipoyl]-L-lysyl-[protein] + succinyl-CoA = N(6)-[(R)-S(8)-succinyldihydrolipoyl]-L-lysyl-[protein] + CoA</text>
        <dbReference type="Rhea" id="RHEA:15213"/>
        <dbReference type="Rhea" id="RHEA-COMP:10475"/>
        <dbReference type="Rhea" id="RHEA-COMP:20092"/>
        <dbReference type="ChEBI" id="CHEBI:57287"/>
        <dbReference type="ChEBI" id="CHEBI:57292"/>
        <dbReference type="ChEBI" id="CHEBI:83100"/>
        <dbReference type="ChEBI" id="CHEBI:83120"/>
        <dbReference type="EC" id="2.3.1.61"/>
    </reaction>
</comment>
<evidence type="ECO:0000256" key="3">
    <source>
        <dbReference type="ARBA" id="ARBA00005145"/>
    </source>
</evidence>
<keyword evidence="8 10" id="KW-0012">Acyltransferase</keyword>
<evidence type="ECO:0000256" key="4">
    <source>
        <dbReference type="ARBA" id="ARBA00007317"/>
    </source>
</evidence>
<dbReference type="InterPro" id="IPR003016">
    <property type="entry name" value="2-oxoA_DH_lipoyl-BS"/>
</dbReference>
<comment type="function">
    <text evidence="2">E2 component of the 2-oxoglutarate dehydrogenase (OGDH) complex which catalyzes the second step in the conversion of 2-oxoglutarate to succinyl-CoA and CO(2).</text>
</comment>
<proteinExistence type="inferred from homology"/>
<evidence type="ECO:0000259" key="12">
    <source>
        <dbReference type="PROSITE" id="PS50968"/>
    </source>
</evidence>
<protein>
    <recommendedName>
        <fullName evidence="10">Dihydrolipoamide acetyltransferase component of pyruvate dehydrogenase complex</fullName>
        <ecNumber evidence="10">2.3.1.-</ecNumber>
    </recommendedName>
</protein>
<comment type="pathway">
    <text evidence="3">Amino-acid degradation; L-lysine degradation via saccharopine pathway; glutaryl-CoA from L-lysine: step 6/6.</text>
</comment>
<dbReference type="InterPro" id="IPR004167">
    <property type="entry name" value="PSBD"/>
</dbReference>
<gene>
    <name evidence="14" type="primary">bkdB</name>
    <name evidence="14" type="ORF">GCM10009069_21410</name>
</gene>
<dbReference type="SUPFAM" id="SSF52777">
    <property type="entry name" value="CoA-dependent acyltransferases"/>
    <property type="match status" value="1"/>
</dbReference>
<comment type="caution">
    <text evidence="14">The sequence shown here is derived from an EMBL/GenBank/DDBJ whole genome shotgun (WGS) entry which is preliminary data.</text>
</comment>
<dbReference type="Pfam" id="PF02817">
    <property type="entry name" value="E3_binding"/>
    <property type="match status" value="1"/>
</dbReference>
<dbReference type="Gene3D" id="2.40.50.100">
    <property type="match status" value="2"/>
</dbReference>
<evidence type="ECO:0000256" key="5">
    <source>
        <dbReference type="ARBA" id="ARBA00011666"/>
    </source>
</evidence>
<evidence type="ECO:0000313" key="15">
    <source>
        <dbReference type="Proteomes" id="UP000634004"/>
    </source>
</evidence>
<feature type="region of interest" description="Disordered" evidence="11">
    <location>
        <begin position="85"/>
        <end position="107"/>
    </location>
</feature>
<evidence type="ECO:0000256" key="2">
    <source>
        <dbReference type="ARBA" id="ARBA00004052"/>
    </source>
</evidence>
<dbReference type="AlphaFoldDB" id="A0A8J3G2V9"/>
<dbReference type="Proteomes" id="UP000634004">
    <property type="component" value="Unassembled WGS sequence"/>
</dbReference>
<name>A0A8J3G2V9_9PROT</name>
<evidence type="ECO:0000256" key="1">
    <source>
        <dbReference type="ARBA" id="ARBA00001938"/>
    </source>
</evidence>
<evidence type="ECO:0000256" key="11">
    <source>
        <dbReference type="SAM" id="MobiDB-lite"/>
    </source>
</evidence>
<dbReference type="InterPro" id="IPR011053">
    <property type="entry name" value="Single_hybrid_motif"/>
</dbReference>
<sequence length="520" mass="55258">MGTYRFKLPDIGEGVVEAEITAWHVAVGDTVEEDQPLADAMTDKATIELTSPVDGVVRTVACEDGEIVAVGADLVVFDVADSDASADAPTPDALSSDAPSEVATAPPDVQVESGTYDFKLPDIGEGVVEAEITAWHVAVGDTVEEDDPIADAMTDKATIELTSPVSGIVSAVGCDEGEIASVGSVLVRFTVESGGNTDIAPAQNDTATKTPAAKPSTPVKTQSSRPAPQTSIRALASPAVRKRAKDAGLDLGSAKATGPLGQVTHADLDALNSVMEPVEGETRIKVIGLRRVIATRMQDAKRHIPHFTYVDEIDMTELEGLRKRVNTKFADDPTKTKLTVLPFMIRALAVTLRDWPQFNALYQDGSDGLSGGPGNYVSQFSDLNLGIAAQTDLGLVVPVLRRAQTLSIWELGTEIGRLAVGARDNKLSPADFQGATTTVTSLGPLGGIVTTPVINRPQVAIFGPNKIRPKLEMRDGVVVERLVMNFSVSCDHRVIDGYDAALMIQDLKRRLEDPLEMFLN</sequence>
<keyword evidence="15" id="KW-1185">Reference proteome</keyword>
<dbReference type="CDD" id="cd06849">
    <property type="entry name" value="lipoyl_domain"/>
    <property type="match status" value="2"/>
</dbReference>
<dbReference type="Pfam" id="PF00198">
    <property type="entry name" value="2-oxoacid_dh"/>
    <property type="match status" value="1"/>
</dbReference>
<feature type="compositionally biased region" description="Low complexity" evidence="11">
    <location>
        <begin position="206"/>
        <end position="221"/>
    </location>
</feature>
<comment type="cofactor">
    <cofactor evidence="1 10">
        <name>(R)-lipoate</name>
        <dbReference type="ChEBI" id="CHEBI:83088"/>
    </cofactor>
</comment>
<dbReference type="PANTHER" id="PTHR43178:SF5">
    <property type="entry name" value="LIPOAMIDE ACYLTRANSFERASE COMPONENT OF BRANCHED-CHAIN ALPHA-KETO ACID DEHYDROGENASE COMPLEX, MITOCHONDRIAL"/>
    <property type="match status" value="1"/>
</dbReference>
<dbReference type="EC" id="2.3.1.-" evidence="10"/>
<keyword evidence="7 10" id="KW-0450">Lipoyl</keyword>
<dbReference type="InterPro" id="IPR050743">
    <property type="entry name" value="2-oxoacid_DH_E2_comp"/>
</dbReference>
<evidence type="ECO:0000256" key="8">
    <source>
        <dbReference type="ARBA" id="ARBA00023315"/>
    </source>
</evidence>
<dbReference type="SUPFAM" id="SSF51230">
    <property type="entry name" value="Single hybrid motif"/>
    <property type="match status" value="2"/>
</dbReference>
<evidence type="ECO:0000313" key="14">
    <source>
        <dbReference type="EMBL" id="GHA98274.1"/>
    </source>
</evidence>
<dbReference type="InterPro" id="IPR000089">
    <property type="entry name" value="Biotin_lipoyl"/>
</dbReference>
<evidence type="ECO:0000256" key="6">
    <source>
        <dbReference type="ARBA" id="ARBA00022679"/>
    </source>
</evidence>
<dbReference type="InterPro" id="IPR023213">
    <property type="entry name" value="CAT-like_dom_sf"/>
</dbReference>
<dbReference type="Gene3D" id="4.10.320.10">
    <property type="entry name" value="E3-binding domain"/>
    <property type="match status" value="1"/>
</dbReference>
<dbReference type="PROSITE" id="PS00189">
    <property type="entry name" value="LIPOYL"/>
    <property type="match status" value="2"/>
</dbReference>
<feature type="domain" description="Lipoyl-binding" evidence="12">
    <location>
        <begin position="3"/>
        <end position="78"/>
    </location>
</feature>
<dbReference type="Gene3D" id="3.30.559.10">
    <property type="entry name" value="Chloramphenicol acetyltransferase-like domain"/>
    <property type="match status" value="1"/>
</dbReference>